<dbReference type="AlphaFoldDB" id="A0A7S2TM79"/>
<gene>
    <name evidence="2" type="ORF">LSP00402_LOCUS7362</name>
</gene>
<dbReference type="InterPro" id="IPR038765">
    <property type="entry name" value="Papain-like_cys_pep_sf"/>
</dbReference>
<dbReference type="SUPFAM" id="SSF54001">
    <property type="entry name" value="Cysteine proteinases"/>
    <property type="match status" value="1"/>
</dbReference>
<evidence type="ECO:0000313" key="2">
    <source>
        <dbReference type="EMBL" id="CAD9758804.1"/>
    </source>
</evidence>
<reference evidence="2" key="1">
    <citation type="submission" date="2021-01" db="EMBL/GenBank/DDBJ databases">
        <authorList>
            <person name="Corre E."/>
            <person name="Pelletier E."/>
            <person name="Niang G."/>
            <person name="Scheremetjew M."/>
            <person name="Finn R."/>
            <person name="Kale V."/>
            <person name="Holt S."/>
            <person name="Cochrane G."/>
            <person name="Meng A."/>
            <person name="Brown T."/>
            <person name="Cohen L."/>
        </authorList>
    </citation>
    <scope>NUCLEOTIDE SEQUENCE</scope>
    <source>
        <strain evidence="2">CCMP622</strain>
    </source>
</reference>
<sequence length="216" mass="23817">MTSTAKKKPRRPTEHNVVQALKRFEFKAHDQGNQSTCTAHAVTAALEILLGKKLRTEDLVTGFEDDEEGTTVSRLSRILHTKGQREEKDKDIVHKLRFKKIDNDVSAVKRALTRNLPVIAGVTNFIQRKTSPSELTLKNSGDPEPGKHSIVIMGFCEGGESEGGGVLHVLNSHGDSWGKGGFGTMSYGFFLAYTIELHVPVVPKTNARARTRTLVQ</sequence>
<feature type="domain" description="Peptidase C39-like" evidence="1">
    <location>
        <begin position="30"/>
        <end position="159"/>
    </location>
</feature>
<protein>
    <recommendedName>
        <fullName evidence="1">Peptidase C39-like domain-containing protein</fullName>
    </recommendedName>
</protein>
<organism evidence="2">
    <name type="scientific">Lotharella oceanica</name>
    <dbReference type="NCBI Taxonomy" id="641309"/>
    <lineage>
        <taxon>Eukaryota</taxon>
        <taxon>Sar</taxon>
        <taxon>Rhizaria</taxon>
        <taxon>Cercozoa</taxon>
        <taxon>Chlorarachniophyceae</taxon>
        <taxon>Lotharella</taxon>
    </lineage>
</organism>
<dbReference type="Pfam" id="PF13529">
    <property type="entry name" value="Peptidase_C39_2"/>
    <property type="match status" value="1"/>
</dbReference>
<dbReference type="Gene3D" id="3.90.70.10">
    <property type="entry name" value="Cysteine proteinases"/>
    <property type="match status" value="1"/>
</dbReference>
<proteinExistence type="predicted"/>
<evidence type="ECO:0000259" key="1">
    <source>
        <dbReference type="Pfam" id="PF13529"/>
    </source>
</evidence>
<dbReference type="InterPro" id="IPR039564">
    <property type="entry name" value="Peptidase_C39-like"/>
</dbReference>
<dbReference type="EMBL" id="HBHP01011827">
    <property type="protein sequence ID" value="CAD9758804.1"/>
    <property type="molecule type" value="Transcribed_RNA"/>
</dbReference>
<accession>A0A7S2TM79</accession>
<name>A0A7S2TM79_9EUKA</name>